<dbReference type="Gene3D" id="1.10.443.10">
    <property type="entry name" value="Intergrase catalytic core"/>
    <property type="match status" value="1"/>
</dbReference>
<dbReference type="Proteomes" id="UP000054804">
    <property type="component" value="Unassembled WGS sequence"/>
</dbReference>
<dbReference type="AlphaFoldDB" id="A0A0W7WR94"/>
<accession>A0A0W7WR94</accession>
<dbReference type="InterPro" id="IPR013762">
    <property type="entry name" value="Integrase-like_cat_sf"/>
</dbReference>
<evidence type="ECO:0000256" key="2">
    <source>
        <dbReference type="SAM" id="MobiDB-lite"/>
    </source>
</evidence>
<dbReference type="Pfam" id="PF00589">
    <property type="entry name" value="Phage_integrase"/>
    <property type="match status" value="1"/>
</dbReference>
<evidence type="ECO:0000256" key="1">
    <source>
        <dbReference type="ARBA" id="ARBA00023172"/>
    </source>
</evidence>
<feature type="compositionally biased region" description="Polar residues" evidence="2">
    <location>
        <begin position="41"/>
        <end position="54"/>
    </location>
</feature>
<dbReference type="InterPro" id="IPR002104">
    <property type="entry name" value="Integrase_catalytic"/>
</dbReference>
<dbReference type="GO" id="GO:0015074">
    <property type="term" value="P:DNA integration"/>
    <property type="evidence" value="ECO:0007669"/>
    <property type="project" value="InterPro"/>
</dbReference>
<reference evidence="4 5" key="1">
    <citation type="submission" date="2015-12" db="EMBL/GenBank/DDBJ databases">
        <title>Draft genome sequence of Streptomyces silvensis ATCC 53525, a producer of novel hormone antagonists.</title>
        <authorList>
            <person name="Johnston C.W."/>
            <person name="Li Y."/>
            <person name="Magarvey N.A."/>
        </authorList>
    </citation>
    <scope>NUCLEOTIDE SEQUENCE [LARGE SCALE GENOMIC DNA]</scope>
    <source>
        <strain evidence="4 5">ATCC 53525</strain>
    </source>
</reference>
<keyword evidence="5" id="KW-1185">Reference proteome</keyword>
<comment type="caution">
    <text evidence="4">The sequence shown here is derived from an EMBL/GenBank/DDBJ whole genome shotgun (WGS) entry which is preliminary data.</text>
</comment>
<keyword evidence="1" id="KW-0233">DNA recombination</keyword>
<proteinExistence type="predicted"/>
<gene>
    <name evidence="4" type="ORF">AT728_37465</name>
</gene>
<evidence type="ECO:0000259" key="3">
    <source>
        <dbReference type="PROSITE" id="PS51898"/>
    </source>
</evidence>
<dbReference type="PROSITE" id="PS51898">
    <property type="entry name" value="TYR_RECOMBINASE"/>
    <property type="match status" value="1"/>
</dbReference>
<organism evidence="4 5">
    <name type="scientific">Streptomyces silvensis</name>
    <dbReference type="NCBI Taxonomy" id="1765722"/>
    <lineage>
        <taxon>Bacteria</taxon>
        <taxon>Bacillati</taxon>
        <taxon>Actinomycetota</taxon>
        <taxon>Actinomycetes</taxon>
        <taxon>Kitasatosporales</taxon>
        <taxon>Streptomycetaceae</taxon>
        <taxon>Streptomyces</taxon>
    </lineage>
</organism>
<sequence>MPWSRLSPPPSERRIALPTECLQSLKEHRERQDKERETAGSDWNGSGLVFTTPTGRPPDPANLTRRFRSFPNRVGLRRIRFHDLRHSTATLLLEQGVDLVVIKELFGHAHIGITAGAYAHVRLRLQRQAIDTLGDALGLTDDDPNGVVR</sequence>
<dbReference type="EMBL" id="LOCL01000083">
    <property type="protein sequence ID" value="KUF13031.1"/>
    <property type="molecule type" value="Genomic_DNA"/>
</dbReference>
<feature type="compositionally biased region" description="Basic and acidic residues" evidence="2">
    <location>
        <begin position="25"/>
        <end position="39"/>
    </location>
</feature>
<dbReference type="GO" id="GO:0006310">
    <property type="term" value="P:DNA recombination"/>
    <property type="evidence" value="ECO:0007669"/>
    <property type="project" value="UniProtKB-KW"/>
</dbReference>
<evidence type="ECO:0000313" key="4">
    <source>
        <dbReference type="EMBL" id="KUF13031.1"/>
    </source>
</evidence>
<name>A0A0W7WR94_9ACTN</name>
<dbReference type="InterPro" id="IPR011010">
    <property type="entry name" value="DNA_brk_join_enz"/>
</dbReference>
<feature type="domain" description="Tyr recombinase" evidence="3">
    <location>
        <begin position="1"/>
        <end position="131"/>
    </location>
</feature>
<evidence type="ECO:0000313" key="5">
    <source>
        <dbReference type="Proteomes" id="UP000054804"/>
    </source>
</evidence>
<dbReference type="SUPFAM" id="SSF56349">
    <property type="entry name" value="DNA breaking-rejoining enzymes"/>
    <property type="match status" value="1"/>
</dbReference>
<dbReference type="GO" id="GO:0003677">
    <property type="term" value="F:DNA binding"/>
    <property type="evidence" value="ECO:0007669"/>
    <property type="project" value="InterPro"/>
</dbReference>
<dbReference type="OrthoDB" id="3175606at2"/>
<dbReference type="STRING" id="1765722.AT728_37465"/>
<protein>
    <submittedName>
        <fullName evidence="4">Integrase</fullName>
    </submittedName>
</protein>
<feature type="region of interest" description="Disordered" evidence="2">
    <location>
        <begin position="1"/>
        <end position="66"/>
    </location>
</feature>